<protein>
    <recommendedName>
        <fullName evidence="2">DNA polymerase III subunit delta</fullName>
        <ecNumber evidence="1">2.7.7.7</ecNumber>
    </recommendedName>
</protein>
<dbReference type="SUPFAM" id="SSF52540">
    <property type="entry name" value="P-loop containing nucleoside triphosphate hydrolases"/>
    <property type="match status" value="1"/>
</dbReference>
<proteinExistence type="inferred from homology"/>
<dbReference type="Proteomes" id="UP000017818">
    <property type="component" value="Unassembled WGS sequence"/>
</dbReference>
<evidence type="ECO:0000313" key="12">
    <source>
        <dbReference type="Proteomes" id="UP000017818"/>
    </source>
</evidence>
<dbReference type="AlphaFoldDB" id="V9HKT8"/>
<reference evidence="11 12" key="1">
    <citation type="submission" date="2012-05" db="EMBL/GenBank/DDBJ databases">
        <title>The Genome Sequence of Eubacteriaceae bacterium CM2.</title>
        <authorList>
            <consortium name="The Broad Institute Genome Sequencing Platform"/>
            <person name="Earl A."/>
            <person name="Ward D."/>
            <person name="Feldgarden M."/>
            <person name="Gevers D."/>
            <person name="Sizova M."/>
            <person name="Hazen A."/>
            <person name="Epstein S."/>
            <person name="Walker B."/>
            <person name="Young S.K."/>
            <person name="Zeng Q."/>
            <person name="Gargeya S."/>
            <person name="Fitzgerald M."/>
            <person name="Haas B."/>
            <person name="Abouelleil A."/>
            <person name="Alvarado L."/>
            <person name="Arachchi H.M."/>
            <person name="Berlin A."/>
            <person name="Chapman S.B."/>
            <person name="Goldberg J."/>
            <person name="Griggs A."/>
            <person name="Gujja S."/>
            <person name="Hansen M."/>
            <person name="Howarth C."/>
            <person name="Imamovic A."/>
            <person name="Larimer J."/>
            <person name="McCowen C."/>
            <person name="Montmayeur A."/>
            <person name="Murphy C."/>
            <person name="Neiman D."/>
            <person name="Pearson M."/>
            <person name="Priest M."/>
            <person name="Roberts A."/>
            <person name="Saif S."/>
            <person name="Shea T."/>
            <person name="Sisk P."/>
            <person name="Sykes S."/>
            <person name="Wortman J."/>
            <person name="Nusbaum C."/>
            <person name="Birren B."/>
        </authorList>
    </citation>
    <scope>NUCLEOTIDE SEQUENCE [LARGE SCALE GENOMIC DNA]</scope>
    <source>
        <strain evidence="11 12">CM2</strain>
    </source>
</reference>
<dbReference type="Pfam" id="PF21694">
    <property type="entry name" value="DNA_pol3_delta_C"/>
    <property type="match status" value="1"/>
</dbReference>
<dbReference type="EC" id="2.7.7.7" evidence="1"/>
<keyword evidence="4" id="KW-0548">Nucleotidyltransferase</keyword>
<keyword evidence="6" id="KW-0239">DNA-directed DNA polymerase</keyword>
<comment type="caution">
    <text evidence="11">The sequence shown here is derived from an EMBL/GenBank/DDBJ whole genome shotgun (WGS) entry which is preliminary data.</text>
</comment>
<dbReference type="InterPro" id="IPR027417">
    <property type="entry name" value="P-loop_NTPase"/>
</dbReference>
<evidence type="ECO:0000256" key="7">
    <source>
        <dbReference type="ARBA" id="ARBA00034754"/>
    </source>
</evidence>
<evidence type="ECO:0000256" key="6">
    <source>
        <dbReference type="ARBA" id="ARBA00022932"/>
    </source>
</evidence>
<evidence type="ECO:0000256" key="5">
    <source>
        <dbReference type="ARBA" id="ARBA00022705"/>
    </source>
</evidence>
<feature type="domain" description="DNA polymerase III delta N-terminal" evidence="9">
    <location>
        <begin position="18"/>
        <end position="136"/>
    </location>
</feature>
<evidence type="ECO:0000259" key="9">
    <source>
        <dbReference type="Pfam" id="PF06144"/>
    </source>
</evidence>
<dbReference type="GO" id="GO:0003887">
    <property type="term" value="F:DNA-directed DNA polymerase activity"/>
    <property type="evidence" value="ECO:0007669"/>
    <property type="project" value="UniProtKB-KW"/>
</dbReference>
<keyword evidence="3" id="KW-0808">Transferase</keyword>
<dbReference type="Gene3D" id="1.10.8.60">
    <property type="match status" value="1"/>
</dbReference>
<dbReference type="InterPro" id="IPR008921">
    <property type="entry name" value="DNA_pol3_clamp-load_cplx_C"/>
</dbReference>
<dbReference type="HOGENOM" id="CLU_044694_2_2_9"/>
<comment type="similarity">
    <text evidence="7">Belongs to the DNA polymerase HolA subunit family.</text>
</comment>
<organism evidence="11 12">
    <name type="scientific">Peptoanaerobacter stomatis</name>
    <dbReference type="NCBI Taxonomy" id="796937"/>
    <lineage>
        <taxon>Bacteria</taxon>
        <taxon>Bacillati</taxon>
        <taxon>Bacillota</taxon>
        <taxon>Clostridia</taxon>
        <taxon>Peptostreptococcales</taxon>
        <taxon>Filifactoraceae</taxon>
        <taxon>Peptoanaerobacter</taxon>
    </lineage>
</organism>
<dbReference type="GO" id="GO:0003677">
    <property type="term" value="F:DNA binding"/>
    <property type="evidence" value="ECO:0007669"/>
    <property type="project" value="InterPro"/>
</dbReference>
<dbReference type="InterPro" id="IPR048466">
    <property type="entry name" value="DNA_pol3_delta-like_C"/>
</dbReference>
<dbReference type="PANTHER" id="PTHR34388">
    <property type="entry name" value="DNA POLYMERASE III SUBUNIT DELTA"/>
    <property type="match status" value="1"/>
</dbReference>
<gene>
    <name evidence="11" type="ORF">HMPREF9630_01422</name>
</gene>
<dbReference type="GO" id="GO:0006261">
    <property type="term" value="P:DNA-templated DNA replication"/>
    <property type="evidence" value="ECO:0007669"/>
    <property type="project" value="TreeGrafter"/>
</dbReference>
<dbReference type="NCBIfam" id="TIGR01128">
    <property type="entry name" value="holA"/>
    <property type="match status" value="1"/>
</dbReference>
<name>V9HKT8_9FIRM</name>
<dbReference type="RefSeq" id="WP_009526672.1">
    <property type="nucleotide sequence ID" value="NZ_JH815225.1"/>
</dbReference>
<dbReference type="Gene3D" id="3.40.50.300">
    <property type="entry name" value="P-loop containing nucleotide triphosphate hydrolases"/>
    <property type="match status" value="1"/>
</dbReference>
<evidence type="ECO:0000259" key="10">
    <source>
        <dbReference type="Pfam" id="PF21694"/>
    </source>
</evidence>
<dbReference type="EMBL" id="AFZF02000004">
    <property type="protein sequence ID" value="EHL17732.1"/>
    <property type="molecule type" value="Genomic_DNA"/>
</dbReference>
<evidence type="ECO:0000256" key="1">
    <source>
        <dbReference type="ARBA" id="ARBA00012417"/>
    </source>
</evidence>
<dbReference type="OrthoDB" id="9775929at2"/>
<evidence type="ECO:0000256" key="2">
    <source>
        <dbReference type="ARBA" id="ARBA00017703"/>
    </source>
</evidence>
<dbReference type="PANTHER" id="PTHR34388:SF1">
    <property type="entry name" value="DNA POLYMERASE III SUBUNIT DELTA"/>
    <property type="match status" value="1"/>
</dbReference>
<keyword evidence="5" id="KW-0235">DNA replication</keyword>
<dbReference type="GO" id="GO:0009360">
    <property type="term" value="C:DNA polymerase III complex"/>
    <property type="evidence" value="ECO:0007669"/>
    <property type="project" value="InterPro"/>
</dbReference>
<evidence type="ECO:0000256" key="4">
    <source>
        <dbReference type="ARBA" id="ARBA00022695"/>
    </source>
</evidence>
<dbReference type="SUPFAM" id="SSF48019">
    <property type="entry name" value="post-AAA+ oligomerization domain-like"/>
    <property type="match status" value="1"/>
</dbReference>
<dbReference type="InterPro" id="IPR010372">
    <property type="entry name" value="DNA_pol3_delta_N"/>
</dbReference>
<dbReference type="InterPro" id="IPR005790">
    <property type="entry name" value="DNA_polIII_delta"/>
</dbReference>
<accession>V9HKT8</accession>
<comment type="catalytic activity">
    <reaction evidence="8">
        <text>DNA(n) + a 2'-deoxyribonucleoside 5'-triphosphate = DNA(n+1) + diphosphate</text>
        <dbReference type="Rhea" id="RHEA:22508"/>
        <dbReference type="Rhea" id="RHEA-COMP:17339"/>
        <dbReference type="Rhea" id="RHEA-COMP:17340"/>
        <dbReference type="ChEBI" id="CHEBI:33019"/>
        <dbReference type="ChEBI" id="CHEBI:61560"/>
        <dbReference type="ChEBI" id="CHEBI:173112"/>
        <dbReference type="EC" id="2.7.7.7"/>
    </reaction>
</comment>
<feature type="domain" description="DNA polymerase III delta subunit-like C-terminal" evidence="10">
    <location>
        <begin position="222"/>
        <end position="340"/>
    </location>
</feature>
<dbReference type="Gene3D" id="1.20.272.10">
    <property type="match status" value="1"/>
</dbReference>
<evidence type="ECO:0000313" key="11">
    <source>
        <dbReference type="EMBL" id="EHL17732.1"/>
    </source>
</evidence>
<dbReference type="Pfam" id="PF06144">
    <property type="entry name" value="DNA_pol3_delta"/>
    <property type="match status" value="1"/>
</dbReference>
<evidence type="ECO:0000256" key="8">
    <source>
        <dbReference type="ARBA" id="ARBA00049244"/>
    </source>
</evidence>
<sequence length="346" mass="40287">MNEKDLYNSLSGDNLPVYFLCGQERYPIDKAIQIVKDSLNPNFRELNFTLIDSENETDIDNMVSCCESIPFMDTKRVIVVKNSDLFQTTNKSQSKEQMQKIINYLDSPCNTTVVIFAPMQVDKRSELYKFMKKKYDIYQSDKLDKVKFSSWVSDKFKSKNVIIDSHSKEYFIQKSGYLFKDSEITLLDVESEIDKICLNSNNNNNIVSVIDIEKVSSTVNDNDVFKFIDYVFAGDFRNSHSMLYNILDVQKNAILLLSLLGRQLSLLIKIYILTKEKCSNDTISKMLMLHPFVVKKCNLQLKKYSYKELLDLYNLCSDMDYRIKKGQIRENIGIEVIVSRICRNKK</sequence>
<evidence type="ECO:0000256" key="3">
    <source>
        <dbReference type="ARBA" id="ARBA00022679"/>
    </source>
</evidence>